<gene>
    <name evidence="2" type="ORF">NC992_21880</name>
</gene>
<evidence type="ECO:0000259" key="1">
    <source>
        <dbReference type="Pfam" id="PF13438"/>
    </source>
</evidence>
<evidence type="ECO:0000313" key="2">
    <source>
        <dbReference type="EMBL" id="MEP0949544.1"/>
    </source>
</evidence>
<sequence length="29" mass="3221">MDDLNRKLNPNAVKFGAMGLGPTWAMRSE</sequence>
<accession>A0ABV0K9T6</accession>
<reference evidence="2 3" key="1">
    <citation type="submission" date="2022-04" db="EMBL/GenBank/DDBJ databases">
        <title>Positive selection, recombination, and allopatry shape intraspecific diversity of widespread and dominant cyanobacteria.</title>
        <authorList>
            <person name="Wei J."/>
            <person name="Shu W."/>
            <person name="Hu C."/>
        </authorList>
    </citation>
    <scope>NUCLEOTIDE SEQUENCE [LARGE SCALE GENOMIC DNA]</scope>
    <source>
        <strain evidence="2 3">DQ-A4</strain>
    </source>
</reference>
<dbReference type="Proteomes" id="UP001482513">
    <property type="component" value="Unassembled WGS sequence"/>
</dbReference>
<organism evidence="2 3">
    <name type="scientific">Leptolyngbya subtilissima DQ-A4</name>
    <dbReference type="NCBI Taxonomy" id="2933933"/>
    <lineage>
        <taxon>Bacteria</taxon>
        <taxon>Bacillati</taxon>
        <taxon>Cyanobacteriota</taxon>
        <taxon>Cyanophyceae</taxon>
        <taxon>Leptolyngbyales</taxon>
        <taxon>Leptolyngbyaceae</taxon>
        <taxon>Leptolyngbya group</taxon>
        <taxon>Leptolyngbya</taxon>
    </lineage>
</organism>
<name>A0ABV0K9T6_9CYAN</name>
<protein>
    <submittedName>
        <fullName evidence="2">DUF4113 domain-containing protein</fullName>
    </submittedName>
</protein>
<dbReference type="EMBL" id="JAMPKX010000012">
    <property type="protein sequence ID" value="MEP0949544.1"/>
    <property type="molecule type" value="Genomic_DNA"/>
</dbReference>
<dbReference type="Pfam" id="PF13438">
    <property type="entry name" value="DUF4113"/>
    <property type="match status" value="1"/>
</dbReference>
<keyword evidence="3" id="KW-1185">Reference proteome</keyword>
<evidence type="ECO:0000313" key="3">
    <source>
        <dbReference type="Proteomes" id="UP001482513"/>
    </source>
</evidence>
<comment type="caution">
    <text evidence="2">The sequence shown here is derived from an EMBL/GenBank/DDBJ whole genome shotgun (WGS) entry which is preliminary data.</text>
</comment>
<proteinExistence type="predicted"/>
<feature type="domain" description="DUF4113" evidence="1">
    <location>
        <begin position="1"/>
        <end position="29"/>
    </location>
</feature>
<dbReference type="InterPro" id="IPR025188">
    <property type="entry name" value="DUF4113"/>
</dbReference>